<dbReference type="Pfam" id="PF02518">
    <property type="entry name" value="HATPase_c"/>
    <property type="match status" value="1"/>
</dbReference>
<evidence type="ECO:0000256" key="8">
    <source>
        <dbReference type="ARBA" id="ARBA00023012"/>
    </source>
</evidence>
<feature type="domain" description="PAS" evidence="10">
    <location>
        <begin position="22"/>
        <end position="77"/>
    </location>
</feature>
<dbReference type="Proteomes" id="UP001325479">
    <property type="component" value="Chromosome"/>
</dbReference>
<evidence type="ECO:0000313" key="12">
    <source>
        <dbReference type="EMBL" id="WQD79485.1"/>
    </source>
</evidence>
<keyword evidence="3" id="KW-0597">Phosphoprotein</keyword>
<feature type="domain" description="Histidine kinase" evidence="9">
    <location>
        <begin position="170"/>
        <end position="364"/>
    </location>
</feature>
<dbReference type="PANTHER" id="PTHR24421">
    <property type="entry name" value="NITRATE/NITRITE SENSOR PROTEIN NARX-RELATED"/>
    <property type="match status" value="1"/>
</dbReference>
<comment type="catalytic activity">
    <reaction evidence="1">
        <text>ATP + protein L-histidine = ADP + protein N-phospho-L-histidine.</text>
        <dbReference type="EC" id="2.7.13.3"/>
    </reaction>
</comment>
<sequence length="371" mass="40867">MSPTNKASASDDPVAKAARVPVDERYRILVETVREYAIFLLAPDGTVATWNPGAQRIKGYRAEEIVGRHFSVFYPEEDVAAGKCEHELRTAATEGSVEDEGWRVRRDGSRFWANVLITAVRSPSGELLGFAKVTRDMTERRRLEELEHARLIAARIDQVRESEQTRIARELHDDLGQRITAMKMSLGLLEGQLGDDQHARQTRDALTDLAGEMDGMAVALRRIASDLRPPILDDLGLEAALEWMAENFTRRYGVHATLHFDADDVAFNEVAATAIFRMTQEALTNVARHAHAKHAHVELVASGNACSLRIDDDGVGMAPDAQRKERSFGLLGVRERARLLDGDVSVDTAPGKGFRLAVSLPLAAVGPATDE</sequence>
<evidence type="ECO:0000256" key="5">
    <source>
        <dbReference type="ARBA" id="ARBA00022741"/>
    </source>
</evidence>
<keyword evidence="8" id="KW-0902">Two-component regulatory system</keyword>
<dbReference type="SMART" id="SM00387">
    <property type="entry name" value="HATPase_c"/>
    <property type="match status" value="1"/>
</dbReference>
<dbReference type="Gene3D" id="3.30.565.10">
    <property type="entry name" value="Histidine kinase-like ATPase, C-terminal domain"/>
    <property type="match status" value="1"/>
</dbReference>
<dbReference type="SUPFAM" id="SSF55874">
    <property type="entry name" value="ATPase domain of HSP90 chaperone/DNA topoisomerase II/histidine kinase"/>
    <property type="match status" value="1"/>
</dbReference>
<evidence type="ECO:0000313" key="13">
    <source>
        <dbReference type="Proteomes" id="UP001325479"/>
    </source>
</evidence>
<proteinExistence type="predicted"/>
<evidence type="ECO:0000256" key="7">
    <source>
        <dbReference type="ARBA" id="ARBA00022840"/>
    </source>
</evidence>
<name>A0ABZ0WPZ6_9BURK</name>
<dbReference type="Gene3D" id="1.20.5.1930">
    <property type="match status" value="1"/>
</dbReference>
<evidence type="ECO:0000256" key="2">
    <source>
        <dbReference type="ARBA" id="ARBA00012438"/>
    </source>
</evidence>
<evidence type="ECO:0000259" key="10">
    <source>
        <dbReference type="PROSITE" id="PS50112"/>
    </source>
</evidence>
<keyword evidence="4" id="KW-0808">Transferase</keyword>
<dbReference type="PROSITE" id="PS50112">
    <property type="entry name" value="PAS"/>
    <property type="match status" value="1"/>
</dbReference>
<keyword evidence="7" id="KW-0067">ATP-binding</keyword>
<keyword evidence="5" id="KW-0547">Nucleotide-binding</keyword>
<dbReference type="InterPro" id="IPR003594">
    <property type="entry name" value="HATPase_dom"/>
</dbReference>
<gene>
    <name evidence="12" type="ORF">U0042_07265</name>
</gene>
<dbReference type="CDD" id="cd00130">
    <property type="entry name" value="PAS"/>
    <property type="match status" value="1"/>
</dbReference>
<dbReference type="Pfam" id="PF07730">
    <property type="entry name" value="HisKA_3"/>
    <property type="match status" value="1"/>
</dbReference>
<organism evidence="12 13">
    <name type="scientific">Paraburkholderia kururiensis</name>
    <dbReference type="NCBI Taxonomy" id="984307"/>
    <lineage>
        <taxon>Bacteria</taxon>
        <taxon>Pseudomonadati</taxon>
        <taxon>Pseudomonadota</taxon>
        <taxon>Betaproteobacteria</taxon>
        <taxon>Burkholderiales</taxon>
        <taxon>Burkholderiaceae</taxon>
        <taxon>Paraburkholderia</taxon>
    </lineage>
</organism>
<dbReference type="InterPro" id="IPR000700">
    <property type="entry name" value="PAS-assoc_C"/>
</dbReference>
<dbReference type="PANTHER" id="PTHR24421:SF10">
    <property type="entry name" value="NITRATE_NITRITE SENSOR PROTEIN NARQ"/>
    <property type="match status" value="1"/>
</dbReference>
<dbReference type="InterPro" id="IPR000014">
    <property type="entry name" value="PAS"/>
</dbReference>
<dbReference type="EMBL" id="CP139965">
    <property type="protein sequence ID" value="WQD79485.1"/>
    <property type="molecule type" value="Genomic_DNA"/>
</dbReference>
<keyword evidence="13" id="KW-1185">Reference proteome</keyword>
<feature type="domain" description="PAC" evidence="11">
    <location>
        <begin position="97"/>
        <end position="149"/>
    </location>
</feature>
<dbReference type="Pfam" id="PF13426">
    <property type="entry name" value="PAS_9"/>
    <property type="match status" value="1"/>
</dbReference>
<dbReference type="CDD" id="cd16917">
    <property type="entry name" value="HATPase_UhpB-NarQ-NarX-like"/>
    <property type="match status" value="1"/>
</dbReference>
<keyword evidence="6 12" id="KW-0418">Kinase</keyword>
<evidence type="ECO:0000256" key="6">
    <source>
        <dbReference type="ARBA" id="ARBA00022777"/>
    </source>
</evidence>
<dbReference type="InterPro" id="IPR005467">
    <property type="entry name" value="His_kinase_dom"/>
</dbReference>
<accession>A0ABZ0WPZ6</accession>
<dbReference type="RefSeq" id="WP_114815177.1">
    <property type="nucleotide sequence ID" value="NZ_CP139965.1"/>
</dbReference>
<dbReference type="GO" id="GO:0016301">
    <property type="term" value="F:kinase activity"/>
    <property type="evidence" value="ECO:0007669"/>
    <property type="project" value="UniProtKB-KW"/>
</dbReference>
<dbReference type="InterPro" id="IPR036890">
    <property type="entry name" value="HATPase_C_sf"/>
</dbReference>
<dbReference type="InterPro" id="IPR011712">
    <property type="entry name" value="Sig_transdc_His_kin_sub3_dim/P"/>
</dbReference>
<dbReference type="InterPro" id="IPR050482">
    <property type="entry name" value="Sensor_HK_TwoCompSys"/>
</dbReference>
<evidence type="ECO:0000259" key="9">
    <source>
        <dbReference type="PROSITE" id="PS50109"/>
    </source>
</evidence>
<dbReference type="Gene3D" id="3.30.450.20">
    <property type="entry name" value="PAS domain"/>
    <property type="match status" value="1"/>
</dbReference>
<evidence type="ECO:0000256" key="3">
    <source>
        <dbReference type="ARBA" id="ARBA00022553"/>
    </source>
</evidence>
<evidence type="ECO:0000256" key="1">
    <source>
        <dbReference type="ARBA" id="ARBA00000085"/>
    </source>
</evidence>
<dbReference type="EC" id="2.7.13.3" evidence="2"/>
<dbReference type="NCBIfam" id="TIGR00229">
    <property type="entry name" value="sensory_box"/>
    <property type="match status" value="1"/>
</dbReference>
<dbReference type="SMART" id="SM00091">
    <property type="entry name" value="PAS"/>
    <property type="match status" value="1"/>
</dbReference>
<dbReference type="PROSITE" id="PS50113">
    <property type="entry name" value="PAC"/>
    <property type="match status" value="1"/>
</dbReference>
<dbReference type="SUPFAM" id="SSF55785">
    <property type="entry name" value="PYP-like sensor domain (PAS domain)"/>
    <property type="match status" value="1"/>
</dbReference>
<dbReference type="InterPro" id="IPR035965">
    <property type="entry name" value="PAS-like_dom_sf"/>
</dbReference>
<evidence type="ECO:0000259" key="11">
    <source>
        <dbReference type="PROSITE" id="PS50113"/>
    </source>
</evidence>
<protein>
    <recommendedName>
        <fullName evidence="2">histidine kinase</fullName>
        <ecNumber evidence="2">2.7.13.3</ecNumber>
    </recommendedName>
</protein>
<dbReference type="PROSITE" id="PS50109">
    <property type="entry name" value="HIS_KIN"/>
    <property type="match status" value="1"/>
</dbReference>
<evidence type="ECO:0000256" key="4">
    <source>
        <dbReference type="ARBA" id="ARBA00022679"/>
    </source>
</evidence>
<reference evidence="12 13" key="1">
    <citation type="submission" date="2023-12" db="EMBL/GenBank/DDBJ databases">
        <title>Genome sequencing and assembly of bacterial species from a model synthetic community.</title>
        <authorList>
            <person name="Hogle S.L."/>
        </authorList>
    </citation>
    <scope>NUCLEOTIDE SEQUENCE [LARGE SCALE GENOMIC DNA]</scope>
    <source>
        <strain evidence="12 13">HAMBI 2494</strain>
    </source>
</reference>